<sequence length="199" mass="22741">MANLGSVWKLLRRKIGKKLCTTPTHLNYEIVREFYANVILVEDQPYSFMTMVRGRPVSFSRDVINAYLGNIITLEEDVICEYGKRLAIGNWNIELVKDTLVRSGKSYEVNAMGALKNFLRRNLVMEAQTPRTLAFPGMIMGLCQRASIPLPAMVHETIDSVVDDMYIERYWQAMLSEGATNEEEESEESKEEEDMSGED</sequence>
<dbReference type="AlphaFoldDB" id="A0A9D4X2X3"/>
<dbReference type="Proteomes" id="UP001058974">
    <property type="component" value="Chromosome 5"/>
</dbReference>
<gene>
    <name evidence="3" type="ORF">KIW84_057352</name>
</gene>
<dbReference type="EMBL" id="JAMSHJ010000005">
    <property type="protein sequence ID" value="KAI5412668.1"/>
    <property type="molecule type" value="Genomic_DNA"/>
</dbReference>
<accession>A0A9D4X2X3</accession>
<feature type="domain" description="Putative plant transposon protein" evidence="2">
    <location>
        <begin position="18"/>
        <end position="123"/>
    </location>
</feature>
<keyword evidence="4" id="KW-1185">Reference proteome</keyword>
<proteinExistence type="predicted"/>
<evidence type="ECO:0000256" key="1">
    <source>
        <dbReference type="SAM" id="MobiDB-lite"/>
    </source>
</evidence>
<protein>
    <recommendedName>
        <fullName evidence="2">Putative plant transposon protein domain-containing protein</fullName>
    </recommendedName>
</protein>
<name>A0A9D4X2X3_PEA</name>
<reference evidence="3 4" key="1">
    <citation type="journal article" date="2022" name="Nat. Genet.">
        <title>Improved pea reference genome and pan-genome highlight genomic features and evolutionary characteristics.</title>
        <authorList>
            <person name="Yang T."/>
            <person name="Liu R."/>
            <person name="Luo Y."/>
            <person name="Hu S."/>
            <person name="Wang D."/>
            <person name="Wang C."/>
            <person name="Pandey M.K."/>
            <person name="Ge S."/>
            <person name="Xu Q."/>
            <person name="Li N."/>
            <person name="Li G."/>
            <person name="Huang Y."/>
            <person name="Saxena R.K."/>
            <person name="Ji Y."/>
            <person name="Li M."/>
            <person name="Yan X."/>
            <person name="He Y."/>
            <person name="Liu Y."/>
            <person name="Wang X."/>
            <person name="Xiang C."/>
            <person name="Varshney R.K."/>
            <person name="Ding H."/>
            <person name="Gao S."/>
            <person name="Zong X."/>
        </authorList>
    </citation>
    <scope>NUCLEOTIDE SEQUENCE [LARGE SCALE GENOMIC DNA]</scope>
    <source>
        <strain evidence="3 4">cv. Zhongwan 6</strain>
    </source>
</reference>
<feature type="compositionally biased region" description="Acidic residues" evidence="1">
    <location>
        <begin position="180"/>
        <end position="199"/>
    </location>
</feature>
<dbReference type="Pfam" id="PF20167">
    <property type="entry name" value="Transposase_32"/>
    <property type="match status" value="1"/>
</dbReference>
<dbReference type="InterPro" id="IPR046796">
    <property type="entry name" value="Transposase_32_dom"/>
</dbReference>
<dbReference type="Gramene" id="Psat05G0735200-T1">
    <property type="protein sequence ID" value="KAI5412668.1"/>
    <property type="gene ID" value="KIW84_057352"/>
</dbReference>
<evidence type="ECO:0000259" key="2">
    <source>
        <dbReference type="Pfam" id="PF20167"/>
    </source>
</evidence>
<evidence type="ECO:0000313" key="3">
    <source>
        <dbReference type="EMBL" id="KAI5412668.1"/>
    </source>
</evidence>
<evidence type="ECO:0000313" key="4">
    <source>
        <dbReference type="Proteomes" id="UP001058974"/>
    </source>
</evidence>
<comment type="caution">
    <text evidence="3">The sequence shown here is derived from an EMBL/GenBank/DDBJ whole genome shotgun (WGS) entry which is preliminary data.</text>
</comment>
<feature type="region of interest" description="Disordered" evidence="1">
    <location>
        <begin position="177"/>
        <end position="199"/>
    </location>
</feature>
<organism evidence="3 4">
    <name type="scientific">Pisum sativum</name>
    <name type="common">Garden pea</name>
    <name type="synonym">Lathyrus oleraceus</name>
    <dbReference type="NCBI Taxonomy" id="3888"/>
    <lineage>
        <taxon>Eukaryota</taxon>
        <taxon>Viridiplantae</taxon>
        <taxon>Streptophyta</taxon>
        <taxon>Embryophyta</taxon>
        <taxon>Tracheophyta</taxon>
        <taxon>Spermatophyta</taxon>
        <taxon>Magnoliopsida</taxon>
        <taxon>eudicotyledons</taxon>
        <taxon>Gunneridae</taxon>
        <taxon>Pentapetalae</taxon>
        <taxon>rosids</taxon>
        <taxon>fabids</taxon>
        <taxon>Fabales</taxon>
        <taxon>Fabaceae</taxon>
        <taxon>Papilionoideae</taxon>
        <taxon>50 kb inversion clade</taxon>
        <taxon>NPAAA clade</taxon>
        <taxon>Hologalegina</taxon>
        <taxon>IRL clade</taxon>
        <taxon>Fabeae</taxon>
        <taxon>Lathyrus</taxon>
    </lineage>
</organism>